<organism evidence="2 3">
    <name type="scientific">Candidatus Woesebacteria bacterium RIFOXYB1_FULL_40_26</name>
    <dbReference type="NCBI Taxonomy" id="1802539"/>
    <lineage>
        <taxon>Bacteria</taxon>
        <taxon>Candidatus Woeseibacteriota</taxon>
    </lineage>
</organism>
<accession>A0A1F8CVX0</accession>
<comment type="caution">
    <text evidence="2">The sequence shown here is derived from an EMBL/GenBank/DDBJ whole genome shotgun (WGS) entry which is preliminary data.</text>
</comment>
<feature type="compositionally biased region" description="Polar residues" evidence="1">
    <location>
        <begin position="270"/>
        <end position="279"/>
    </location>
</feature>
<evidence type="ECO:0000313" key="3">
    <source>
        <dbReference type="Proteomes" id="UP000178848"/>
    </source>
</evidence>
<dbReference type="EMBL" id="MGHZ01000042">
    <property type="protein sequence ID" value="OGM79878.1"/>
    <property type="molecule type" value="Genomic_DNA"/>
</dbReference>
<dbReference type="AlphaFoldDB" id="A0A1F8CVX0"/>
<proteinExistence type="predicted"/>
<reference evidence="2 3" key="1">
    <citation type="journal article" date="2016" name="Nat. Commun.">
        <title>Thousands of microbial genomes shed light on interconnected biogeochemical processes in an aquifer system.</title>
        <authorList>
            <person name="Anantharaman K."/>
            <person name="Brown C.T."/>
            <person name="Hug L.A."/>
            <person name="Sharon I."/>
            <person name="Castelle C.J."/>
            <person name="Probst A.J."/>
            <person name="Thomas B.C."/>
            <person name="Singh A."/>
            <person name="Wilkins M.J."/>
            <person name="Karaoz U."/>
            <person name="Brodie E.L."/>
            <person name="Williams K.H."/>
            <person name="Hubbard S.S."/>
            <person name="Banfield J.F."/>
        </authorList>
    </citation>
    <scope>NUCLEOTIDE SEQUENCE [LARGE SCALE GENOMIC DNA]</scope>
</reference>
<dbReference type="Proteomes" id="UP000178848">
    <property type="component" value="Unassembled WGS sequence"/>
</dbReference>
<evidence type="ECO:0000256" key="1">
    <source>
        <dbReference type="SAM" id="MobiDB-lite"/>
    </source>
</evidence>
<sequence>MRQKILILVAFLSVGATGLLLGIYTPQFQTSFEQITEEKKLEEEKGRVERLTALVLPKDGFELSISWNDLGPKLIKAGVIDQKKFESAVQMTDEQKKILTEGSDQKIKIDSTNSQFVVDFLWALGLAQKSIVYEEGPLGTQYKNKQGNFASTGGWTLGKKDAVNYLNKFDLIALTPDQQKLVGEIAKNIYRPCCGNSTWFPDCNHGMAALAAIELLVFNNIPEEQIYREVLKLNSFWFPDTYLTTAVYFDRNGTSWNRVNAKEVLGDKYSSSRGASDITQKVGPLPGKDTGGGSCGA</sequence>
<evidence type="ECO:0000313" key="2">
    <source>
        <dbReference type="EMBL" id="OGM79878.1"/>
    </source>
</evidence>
<name>A0A1F8CVX0_9BACT</name>
<feature type="region of interest" description="Disordered" evidence="1">
    <location>
        <begin position="270"/>
        <end position="297"/>
    </location>
</feature>
<gene>
    <name evidence="2" type="ORF">A2361_02190</name>
</gene>
<protein>
    <submittedName>
        <fullName evidence="2">Uncharacterized protein</fullName>
    </submittedName>
</protein>